<keyword evidence="11" id="KW-1185">Reference proteome</keyword>
<reference evidence="12" key="2">
    <citation type="submission" date="2025-04" db="UniProtKB">
        <authorList>
            <consortium name="RefSeq"/>
        </authorList>
    </citation>
    <scope>IDENTIFICATION</scope>
    <source>
        <strain evidence="12">Aabys</strain>
    </source>
</reference>
<sequence length="150" mass="16541">MSSITNWLMVAIVATSLVGNVFAIQCYQCESGQNSKCGLRFEPEESMKIDCSSSKPPRHIRNALDGQNMEATGCMKQTLESKLGGIYIARSCYFGDLTNQVVGCQIDPNDVLVYLDRCDVCTSDLCNTSSTVTPIAIFILGIYSLTRWLF</sequence>
<dbReference type="AlphaFoldDB" id="A0A1I8MPJ5"/>
<dbReference type="InterPro" id="IPR050975">
    <property type="entry name" value="Sleep_regulator"/>
</dbReference>
<dbReference type="RefSeq" id="XP_005185538.1">
    <property type="nucleotide sequence ID" value="XM_005185481.3"/>
</dbReference>
<dbReference type="OrthoDB" id="6083863at2759"/>
<evidence type="ECO:0000313" key="12">
    <source>
        <dbReference type="RefSeq" id="XP_005185538.1"/>
    </source>
</evidence>
<keyword evidence="8" id="KW-0449">Lipoprotein</keyword>
<evidence type="ECO:0000256" key="5">
    <source>
        <dbReference type="ARBA" id="ARBA00022989"/>
    </source>
</evidence>
<name>A0A1I8MPJ5_MUSDO</name>
<gene>
    <name evidence="10" type="primary">101887684</name>
    <name evidence="12" type="synonym">LOC101887684</name>
</gene>
<evidence type="ECO:0000256" key="2">
    <source>
        <dbReference type="ARBA" id="ARBA00022622"/>
    </source>
</evidence>
<evidence type="ECO:0000256" key="6">
    <source>
        <dbReference type="ARBA" id="ARBA00023136"/>
    </source>
</evidence>
<dbReference type="PANTHER" id="PTHR33562">
    <property type="entry name" value="ATILLA, ISOFORM B-RELATED-RELATED"/>
    <property type="match status" value="1"/>
</dbReference>
<comment type="subcellular location">
    <subcellularLocation>
        <location evidence="1">Membrane</location>
        <topology evidence="1">Lipid-anchor</topology>
        <topology evidence="1">GPI-anchor</topology>
    </subcellularLocation>
</comment>
<evidence type="ECO:0000256" key="3">
    <source>
        <dbReference type="ARBA" id="ARBA00022692"/>
    </source>
</evidence>
<dbReference type="PANTHER" id="PTHR33562:SF18">
    <property type="entry name" value="BOUDIN-RELATED"/>
    <property type="match status" value="1"/>
</dbReference>
<protein>
    <submittedName>
        <fullName evidence="12">Uncharacterized protein LOC101887684</fullName>
    </submittedName>
</protein>
<keyword evidence="2" id="KW-0336">GPI-anchor</keyword>
<evidence type="ECO:0000313" key="11">
    <source>
        <dbReference type="Proteomes" id="UP001652621"/>
    </source>
</evidence>
<feature type="chain" id="PRO_5044560646" evidence="9">
    <location>
        <begin position="24"/>
        <end position="150"/>
    </location>
</feature>
<evidence type="ECO:0000256" key="4">
    <source>
        <dbReference type="ARBA" id="ARBA00022729"/>
    </source>
</evidence>
<dbReference type="InterPro" id="IPR031424">
    <property type="entry name" value="QVR-like"/>
</dbReference>
<evidence type="ECO:0000256" key="9">
    <source>
        <dbReference type="SAM" id="SignalP"/>
    </source>
</evidence>
<evidence type="ECO:0000256" key="8">
    <source>
        <dbReference type="ARBA" id="ARBA00023288"/>
    </source>
</evidence>
<keyword evidence="6" id="KW-0472">Membrane</keyword>
<keyword evidence="3" id="KW-0812">Transmembrane</keyword>
<dbReference type="eggNOG" id="ENOG502T7Z1">
    <property type="taxonomic scope" value="Eukaryota"/>
</dbReference>
<keyword evidence="7" id="KW-0325">Glycoprotein</keyword>
<evidence type="ECO:0000256" key="1">
    <source>
        <dbReference type="ARBA" id="ARBA00004589"/>
    </source>
</evidence>
<dbReference type="Proteomes" id="UP001652621">
    <property type="component" value="Unplaced"/>
</dbReference>
<evidence type="ECO:0000313" key="10">
    <source>
        <dbReference type="EnsemblMetazoa" id="MDOA007126-PA"/>
    </source>
</evidence>
<dbReference type="KEGG" id="mde:101887684"/>
<dbReference type="GO" id="GO:0098552">
    <property type="term" value="C:side of membrane"/>
    <property type="evidence" value="ECO:0007669"/>
    <property type="project" value="UniProtKB-KW"/>
</dbReference>
<dbReference type="Pfam" id="PF17064">
    <property type="entry name" value="QVR"/>
    <property type="match status" value="1"/>
</dbReference>
<dbReference type="GO" id="GO:0032222">
    <property type="term" value="P:regulation of synaptic transmission, cholinergic"/>
    <property type="evidence" value="ECO:0007669"/>
    <property type="project" value="InterPro"/>
</dbReference>
<accession>A0A1I8MPJ5</accession>
<dbReference type="VEuPathDB" id="VectorBase:MDOA007126"/>
<dbReference type="VEuPathDB" id="VectorBase:MDOMA2_016932"/>
<evidence type="ECO:0000256" key="7">
    <source>
        <dbReference type="ARBA" id="ARBA00023180"/>
    </source>
</evidence>
<reference evidence="10" key="1">
    <citation type="submission" date="2020-05" db="UniProtKB">
        <authorList>
            <consortium name="EnsemblMetazoa"/>
        </authorList>
    </citation>
    <scope>IDENTIFICATION</scope>
    <source>
        <strain evidence="10">Aabys</strain>
    </source>
</reference>
<dbReference type="GeneID" id="101887684"/>
<keyword evidence="5" id="KW-1133">Transmembrane helix</keyword>
<dbReference type="GO" id="GO:0030431">
    <property type="term" value="P:sleep"/>
    <property type="evidence" value="ECO:0007669"/>
    <property type="project" value="InterPro"/>
</dbReference>
<proteinExistence type="predicted"/>
<feature type="signal peptide" evidence="9">
    <location>
        <begin position="1"/>
        <end position="23"/>
    </location>
</feature>
<organism evidence="10">
    <name type="scientific">Musca domestica</name>
    <name type="common">House fly</name>
    <dbReference type="NCBI Taxonomy" id="7370"/>
    <lineage>
        <taxon>Eukaryota</taxon>
        <taxon>Metazoa</taxon>
        <taxon>Ecdysozoa</taxon>
        <taxon>Arthropoda</taxon>
        <taxon>Hexapoda</taxon>
        <taxon>Insecta</taxon>
        <taxon>Pterygota</taxon>
        <taxon>Neoptera</taxon>
        <taxon>Endopterygota</taxon>
        <taxon>Diptera</taxon>
        <taxon>Brachycera</taxon>
        <taxon>Muscomorpha</taxon>
        <taxon>Muscoidea</taxon>
        <taxon>Muscidae</taxon>
        <taxon>Musca</taxon>
    </lineage>
</organism>
<keyword evidence="4 9" id="KW-0732">Signal</keyword>
<dbReference type="EnsemblMetazoa" id="MDOA007126-RA">
    <property type="protein sequence ID" value="MDOA007126-PA"/>
    <property type="gene ID" value="MDOA007126"/>
</dbReference>